<accession>A0AAE6RFK5</accession>
<name>A0AAE6RFK5_9PSED</name>
<gene>
    <name evidence="1" type="ORF">TCK1_4665</name>
</gene>
<organism evidence="1 2">
    <name type="scientific">Pseudomonas monteilii</name>
    <dbReference type="NCBI Taxonomy" id="76759"/>
    <lineage>
        <taxon>Bacteria</taxon>
        <taxon>Pseudomonadati</taxon>
        <taxon>Pseudomonadota</taxon>
        <taxon>Gammaproteobacteria</taxon>
        <taxon>Pseudomonadales</taxon>
        <taxon>Pseudomonadaceae</taxon>
        <taxon>Pseudomonas</taxon>
    </lineage>
</organism>
<dbReference type="AlphaFoldDB" id="A0AAE6RFK5"/>
<dbReference type="EMBL" id="CP040324">
    <property type="protein sequence ID" value="QHB30011.1"/>
    <property type="molecule type" value="Genomic_DNA"/>
</dbReference>
<evidence type="ECO:0000313" key="2">
    <source>
        <dbReference type="Proteomes" id="UP000464593"/>
    </source>
</evidence>
<proteinExistence type="predicted"/>
<reference evidence="1 2" key="1">
    <citation type="submission" date="2019-05" db="EMBL/GenBank/DDBJ databases">
        <title>Complete genome sequence of Pseudomonas Pseudomonas resinovorans.</title>
        <authorList>
            <person name="Chen H.-P."/>
        </authorList>
    </citation>
    <scope>NUCLEOTIDE SEQUENCE [LARGE SCALE GENOMIC DNA]</scope>
    <source>
        <strain evidence="1 2">TCU-CK1</strain>
    </source>
</reference>
<sequence>MAVDGAWPERIGTKYQMSEASAQQLFKTGVGWIDCAERLHKSGCTPGVGLFL</sequence>
<dbReference type="Proteomes" id="UP000464593">
    <property type="component" value="Chromosome"/>
</dbReference>
<protein>
    <submittedName>
        <fullName evidence="1">Uncharacterized protein</fullName>
    </submittedName>
</protein>
<evidence type="ECO:0000313" key="1">
    <source>
        <dbReference type="EMBL" id="QHB30011.1"/>
    </source>
</evidence>